<dbReference type="InterPro" id="IPR052156">
    <property type="entry name" value="BCAA_Transport_ATP-bd_LivF"/>
</dbReference>
<evidence type="ECO:0000256" key="2">
    <source>
        <dbReference type="ARBA" id="ARBA00022448"/>
    </source>
</evidence>
<dbReference type="GO" id="GO:0015807">
    <property type="term" value="P:L-amino acid transport"/>
    <property type="evidence" value="ECO:0007669"/>
    <property type="project" value="TreeGrafter"/>
</dbReference>
<gene>
    <name evidence="7" type="ORF">DNJ96_05090</name>
</gene>
<dbReference type="GO" id="GO:0015658">
    <property type="term" value="F:branched-chain amino acid transmembrane transporter activity"/>
    <property type="evidence" value="ECO:0007669"/>
    <property type="project" value="TreeGrafter"/>
</dbReference>
<dbReference type="PANTHER" id="PTHR43820">
    <property type="entry name" value="HIGH-AFFINITY BRANCHED-CHAIN AMINO ACID TRANSPORT ATP-BINDING PROTEIN LIVF"/>
    <property type="match status" value="1"/>
</dbReference>
<keyword evidence="5" id="KW-0029">Amino-acid transport</keyword>
<accession>A0A4Q9RDK2</accession>
<evidence type="ECO:0000256" key="5">
    <source>
        <dbReference type="ARBA" id="ARBA00022970"/>
    </source>
</evidence>
<dbReference type="Pfam" id="PF00005">
    <property type="entry name" value="ABC_tran"/>
    <property type="match status" value="1"/>
</dbReference>
<dbReference type="SUPFAM" id="SSF52540">
    <property type="entry name" value="P-loop containing nucleoside triphosphate hydrolases"/>
    <property type="match status" value="1"/>
</dbReference>
<sequence>MTRPPPRGAGPAVQPSFREWHAVILQMDQVEVLYEQVILAVRDVSLEVVQGEIVALLGANGAGKSTTLKAISNLLRGERGEVAKGRIFYRGEDITQREPGDLVRAGLVQVLEGRHCFAHLSVEENLRIGAFANRPSRRQLKQGLERIYDYFPRLKERRKSLTGYTSGGEQQMVAIGRALIANPALVLLDEPSMGLAPQIVEEIFEIVAALNRNEGVSFLVAEQNINVTLHYAQRGYVLESGTVVGQGSAAELAAREDIHELYLGGTLDLAS</sequence>
<feature type="domain" description="ABC transporter" evidence="6">
    <location>
        <begin position="25"/>
        <end position="265"/>
    </location>
</feature>
<dbReference type="PROSITE" id="PS50893">
    <property type="entry name" value="ABC_TRANSPORTER_2"/>
    <property type="match status" value="1"/>
</dbReference>
<evidence type="ECO:0000313" key="7">
    <source>
        <dbReference type="EMBL" id="TBU98616.1"/>
    </source>
</evidence>
<dbReference type="EMBL" id="QJUP01000004">
    <property type="protein sequence ID" value="TBU98616.1"/>
    <property type="molecule type" value="Genomic_DNA"/>
</dbReference>
<evidence type="ECO:0000256" key="4">
    <source>
        <dbReference type="ARBA" id="ARBA00022840"/>
    </source>
</evidence>
<evidence type="ECO:0000313" key="8">
    <source>
        <dbReference type="Proteomes" id="UP000292639"/>
    </source>
</evidence>
<keyword evidence="3" id="KW-0547">Nucleotide-binding</keyword>
<evidence type="ECO:0000256" key="3">
    <source>
        <dbReference type="ARBA" id="ARBA00022741"/>
    </source>
</evidence>
<comment type="caution">
    <text evidence="7">The sequence shown here is derived from an EMBL/GenBank/DDBJ whole genome shotgun (WGS) entry which is preliminary data.</text>
</comment>
<evidence type="ECO:0000256" key="1">
    <source>
        <dbReference type="ARBA" id="ARBA00005417"/>
    </source>
</evidence>
<dbReference type="PANTHER" id="PTHR43820:SF8">
    <property type="entry name" value="ABC TRANSPORTER SUBSTRATE-BINDING PROTEIN"/>
    <property type="match status" value="1"/>
</dbReference>
<dbReference type="Proteomes" id="UP000292639">
    <property type="component" value="Unassembled WGS sequence"/>
</dbReference>
<dbReference type="GO" id="GO:0016887">
    <property type="term" value="F:ATP hydrolysis activity"/>
    <property type="evidence" value="ECO:0007669"/>
    <property type="project" value="InterPro"/>
</dbReference>
<name>A0A4Q9RDK2_9GAMM</name>
<dbReference type="SMART" id="SM00382">
    <property type="entry name" value="AAA"/>
    <property type="match status" value="1"/>
</dbReference>
<dbReference type="GO" id="GO:0005524">
    <property type="term" value="F:ATP binding"/>
    <property type="evidence" value="ECO:0007669"/>
    <property type="project" value="UniProtKB-KW"/>
</dbReference>
<evidence type="ECO:0000259" key="6">
    <source>
        <dbReference type="PROSITE" id="PS50893"/>
    </source>
</evidence>
<protein>
    <submittedName>
        <fullName evidence="7">ABC transporter ATP-binding protein</fullName>
    </submittedName>
</protein>
<organism evidence="7 8">
    <name type="scientific">Stutzerimonas kirkiae</name>
    <dbReference type="NCBI Taxonomy" id="2211392"/>
    <lineage>
        <taxon>Bacteria</taxon>
        <taxon>Pseudomonadati</taxon>
        <taxon>Pseudomonadota</taxon>
        <taxon>Gammaproteobacteria</taxon>
        <taxon>Pseudomonadales</taxon>
        <taxon>Pseudomonadaceae</taxon>
        <taxon>Stutzerimonas</taxon>
    </lineage>
</organism>
<keyword evidence="4 7" id="KW-0067">ATP-binding</keyword>
<keyword evidence="2" id="KW-0813">Transport</keyword>
<dbReference type="AlphaFoldDB" id="A0A4Q9RDK2"/>
<dbReference type="CDD" id="cd03224">
    <property type="entry name" value="ABC_TM1139_LivF_branched"/>
    <property type="match status" value="1"/>
</dbReference>
<comment type="similarity">
    <text evidence="1">Belongs to the ABC transporter superfamily.</text>
</comment>
<reference evidence="7 8" key="1">
    <citation type="submission" date="2018-06" db="EMBL/GenBank/DDBJ databases">
        <title>Three novel Pseudomonas species isolated from symptomatic oak.</title>
        <authorList>
            <person name="Bueno-Gonzalez V."/>
            <person name="Brady C."/>
        </authorList>
    </citation>
    <scope>NUCLEOTIDE SEQUENCE [LARGE SCALE GENOMIC DNA]</scope>
    <source>
        <strain evidence="7 8">P17C</strain>
    </source>
</reference>
<proteinExistence type="inferred from homology"/>
<dbReference type="InterPro" id="IPR003439">
    <property type="entry name" value="ABC_transporter-like_ATP-bd"/>
</dbReference>
<dbReference type="InterPro" id="IPR003593">
    <property type="entry name" value="AAA+_ATPase"/>
</dbReference>
<keyword evidence="8" id="KW-1185">Reference proteome</keyword>
<dbReference type="Gene3D" id="3.40.50.300">
    <property type="entry name" value="P-loop containing nucleotide triphosphate hydrolases"/>
    <property type="match status" value="1"/>
</dbReference>
<dbReference type="InterPro" id="IPR027417">
    <property type="entry name" value="P-loop_NTPase"/>
</dbReference>